<dbReference type="Pfam" id="PF03176">
    <property type="entry name" value="MMPL"/>
    <property type="match status" value="2"/>
</dbReference>
<feature type="transmembrane region" description="Helical" evidence="6">
    <location>
        <begin position="381"/>
        <end position="409"/>
    </location>
</feature>
<keyword evidence="9" id="KW-1185">Reference proteome</keyword>
<evidence type="ECO:0000256" key="6">
    <source>
        <dbReference type="SAM" id="Phobius"/>
    </source>
</evidence>
<accession>A0A916J4F4</accession>
<feature type="transmembrane region" description="Helical" evidence="6">
    <location>
        <begin position="251"/>
        <end position="273"/>
    </location>
</feature>
<dbReference type="Proteomes" id="UP000742786">
    <property type="component" value="Unassembled WGS sequence"/>
</dbReference>
<dbReference type="PANTHER" id="PTHR33406:SF10">
    <property type="entry name" value="SSD DOMAIN-CONTAINING PROTEIN"/>
    <property type="match status" value="1"/>
</dbReference>
<dbReference type="InterPro" id="IPR000731">
    <property type="entry name" value="SSD"/>
</dbReference>
<feature type="transmembrane region" description="Helical" evidence="6">
    <location>
        <begin position="440"/>
        <end position="458"/>
    </location>
</feature>
<dbReference type="InterPro" id="IPR050545">
    <property type="entry name" value="Mycobact_MmpL"/>
</dbReference>
<dbReference type="PROSITE" id="PS50156">
    <property type="entry name" value="SSD"/>
    <property type="match status" value="1"/>
</dbReference>
<protein>
    <submittedName>
        <fullName evidence="8">RND family transporter</fullName>
    </submittedName>
</protein>
<feature type="transmembrane region" description="Helical" evidence="6">
    <location>
        <begin position="280"/>
        <end position="298"/>
    </location>
</feature>
<evidence type="ECO:0000256" key="2">
    <source>
        <dbReference type="ARBA" id="ARBA00022475"/>
    </source>
</evidence>
<keyword evidence="4 6" id="KW-1133">Transmembrane helix</keyword>
<dbReference type="Gene3D" id="1.20.1640.10">
    <property type="entry name" value="Multidrug efflux transporter AcrB transmembrane domain"/>
    <property type="match status" value="2"/>
</dbReference>
<sequence>METSSEKIREMPVVRDPEDFNNRSGNVLERLVFNHRFWFIAACTLITVMLSLQAAKLSVNTGFDKMIPQNHPYIQNYFENRGKLGGLGNIVRIVIENKQGDVFDPAFLDITRRVNDEVFLMPGVARSFMKSIWMASVRWTEVTENGFRGGQVMPDDYDGSPRTIEDLKTGIRRAGIVGNLVSNDYKSIMIVVPLLEKNMETGERLDYGAFSRQLETQIRQKYELQGAEGKGPQVKIHIVGFAKLVGDLIDGLMHVTNFFGIAFGVSALIIFLYTRCLRSTLLVLSCSLVAVVWELGIVKTLHLDLDPYSILVPFLVFAIGVSHGAQKMNGIMQDVGRGTHRYVAARYTFRRLFLAGVTALLADAVAFVVLTVIDIPVIKELALVASIGVALLIVTNLLLLPVMLSYLGVNPVAAARSLSGEGAKQGPVWRFFNHFTERRWASGAILVSAVLAAGGYAISLHLKTGDLDPGAPELRADSPYNIDVAYINGHYGLSSDQFVSIVKTPKDGCGEYKSVKETERFAWTLRQVPGVQYTMALSDNIAKAVAGSAEGNPKWLSIPNNPSMIGAAVERTLNDNPDAVDKGCSTIPVIAYLTDHKAETLHRIVTTVEEFAQQHDDKDIHFLLAAGPAGIEAVTNIVVEKSSRTMLAYVYGAVIILCFITFRNWRAVVVAVVPLMITSVLCEALMVMLGIGVKVATLPVIALGVGIGVDYALYLLSVQLSFQRAGMPLAEAYKAAAAFTGKVVALVGLTLAAGVVTWAWSPIKFQVDMGILLTFMFLWNMVGALILVPALSCFLLKTPRQVEISIDQPSEVNHVPQSACSH</sequence>
<gene>
    <name evidence="8" type="ORF">GTOL_10169</name>
</gene>
<organism evidence="8 9">
    <name type="scientific">Georgfuchsia toluolica</name>
    <dbReference type="NCBI Taxonomy" id="424218"/>
    <lineage>
        <taxon>Bacteria</taxon>
        <taxon>Pseudomonadati</taxon>
        <taxon>Pseudomonadota</taxon>
        <taxon>Betaproteobacteria</taxon>
        <taxon>Nitrosomonadales</taxon>
        <taxon>Sterolibacteriaceae</taxon>
        <taxon>Georgfuchsia</taxon>
    </lineage>
</organism>
<feature type="transmembrane region" description="Helical" evidence="6">
    <location>
        <begin position="37"/>
        <end position="55"/>
    </location>
</feature>
<reference evidence="8" key="1">
    <citation type="submission" date="2021-04" db="EMBL/GenBank/DDBJ databases">
        <authorList>
            <person name="Hornung B."/>
        </authorList>
    </citation>
    <scope>NUCLEOTIDE SEQUENCE</scope>
    <source>
        <strain evidence="8">G5G6</strain>
    </source>
</reference>
<evidence type="ECO:0000259" key="7">
    <source>
        <dbReference type="PROSITE" id="PS50156"/>
    </source>
</evidence>
<feature type="transmembrane region" description="Helical" evidence="6">
    <location>
        <begin position="737"/>
        <end position="760"/>
    </location>
</feature>
<dbReference type="InterPro" id="IPR004869">
    <property type="entry name" value="MMPL_dom"/>
</dbReference>
<dbReference type="AlphaFoldDB" id="A0A916J4F4"/>
<name>A0A916J4F4_9PROT</name>
<dbReference type="EMBL" id="CAJQUM010000001">
    <property type="protein sequence ID" value="CAG4882287.1"/>
    <property type="molecule type" value="Genomic_DNA"/>
</dbReference>
<feature type="transmembrane region" description="Helical" evidence="6">
    <location>
        <begin position="352"/>
        <end position="375"/>
    </location>
</feature>
<evidence type="ECO:0000256" key="4">
    <source>
        <dbReference type="ARBA" id="ARBA00022989"/>
    </source>
</evidence>
<evidence type="ECO:0000256" key="1">
    <source>
        <dbReference type="ARBA" id="ARBA00004651"/>
    </source>
</evidence>
<feature type="domain" description="SSD" evidence="7">
    <location>
        <begin position="288"/>
        <end position="406"/>
    </location>
</feature>
<evidence type="ECO:0000313" key="9">
    <source>
        <dbReference type="Proteomes" id="UP000742786"/>
    </source>
</evidence>
<dbReference type="PANTHER" id="PTHR33406">
    <property type="entry name" value="MEMBRANE PROTEIN MJ1562-RELATED"/>
    <property type="match status" value="1"/>
</dbReference>
<evidence type="ECO:0000256" key="3">
    <source>
        <dbReference type="ARBA" id="ARBA00022692"/>
    </source>
</evidence>
<dbReference type="RefSeq" id="WP_246590815.1">
    <property type="nucleotide sequence ID" value="NZ_CAJQUM010000001.1"/>
</dbReference>
<evidence type="ECO:0000313" key="8">
    <source>
        <dbReference type="EMBL" id="CAG4882287.1"/>
    </source>
</evidence>
<dbReference type="SUPFAM" id="SSF82866">
    <property type="entry name" value="Multidrug efflux transporter AcrB transmembrane domain"/>
    <property type="match status" value="2"/>
</dbReference>
<feature type="transmembrane region" description="Helical" evidence="6">
    <location>
        <begin position="669"/>
        <end position="691"/>
    </location>
</feature>
<keyword evidence="3 6" id="KW-0812">Transmembrane</keyword>
<keyword evidence="5 6" id="KW-0472">Membrane</keyword>
<evidence type="ECO:0000256" key="5">
    <source>
        <dbReference type="ARBA" id="ARBA00023136"/>
    </source>
</evidence>
<feature type="transmembrane region" description="Helical" evidence="6">
    <location>
        <begin position="772"/>
        <end position="796"/>
    </location>
</feature>
<feature type="transmembrane region" description="Helical" evidence="6">
    <location>
        <begin position="646"/>
        <end position="662"/>
    </location>
</feature>
<comment type="subcellular location">
    <subcellularLocation>
        <location evidence="1">Cell membrane</location>
        <topology evidence="1">Multi-pass membrane protein</topology>
    </subcellularLocation>
</comment>
<keyword evidence="2" id="KW-1003">Cell membrane</keyword>
<proteinExistence type="predicted"/>
<feature type="transmembrane region" description="Helical" evidence="6">
    <location>
        <begin position="697"/>
        <end position="716"/>
    </location>
</feature>
<comment type="caution">
    <text evidence="8">The sequence shown here is derived from an EMBL/GenBank/DDBJ whole genome shotgun (WGS) entry which is preliminary data.</text>
</comment>
<dbReference type="GO" id="GO:0005886">
    <property type="term" value="C:plasma membrane"/>
    <property type="evidence" value="ECO:0007669"/>
    <property type="project" value="UniProtKB-SubCell"/>
</dbReference>
<feature type="transmembrane region" description="Helical" evidence="6">
    <location>
        <begin position="310"/>
        <end position="331"/>
    </location>
</feature>